<evidence type="ECO:0000256" key="7">
    <source>
        <dbReference type="RuleBase" id="RU003870"/>
    </source>
</evidence>
<dbReference type="GO" id="GO:0019843">
    <property type="term" value="F:rRNA binding"/>
    <property type="evidence" value="ECO:0007669"/>
    <property type="project" value="UniProtKB-UniRule"/>
</dbReference>
<organism evidence="9 10">
    <name type="scientific">Salibacter halophilus</name>
    <dbReference type="NCBI Taxonomy" id="1803916"/>
    <lineage>
        <taxon>Bacteria</taxon>
        <taxon>Pseudomonadati</taxon>
        <taxon>Bacteroidota</taxon>
        <taxon>Flavobacteriia</taxon>
        <taxon>Flavobacteriales</taxon>
        <taxon>Salibacteraceae</taxon>
        <taxon>Salibacter</taxon>
    </lineage>
</organism>
<protein>
    <recommendedName>
        <fullName evidence="5">Large ribosomal subunit protein uL6</fullName>
    </recommendedName>
</protein>
<comment type="subunit">
    <text evidence="5">Part of the 50S ribosomal subunit.</text>
</comment>
<keyword evidence="10" id="KW-1185">Reference proteome</keyword>
<accession>A0A6N6M807</accession>
<evidence type="ECO:0000256" key="4">
    <source>
        <dbReference type="ARBA" id="ARBA00023274"/>
    </source>
</evidence>
<proteinExistence type="inferred from homology"/>
<sequence>MSRIGLSPIKLPDGVDVKVDNNIVTVKGSKGELTEKYDTSAVSIKVEDNEVVLERKSEDKDHKSKHGLYRALIQNAVVGVTEGYKKEMELVGVGYRATAQGQNLELSLGFSHNIVFQLPKEVKVTAVSERGKNPLVTLESHDKQLIGMCAAKLRSLRKPEPYKGKGIRFVGEHIRRKAGKAAAK</sequence>
<comment type="function">
    <text evidence="5 7">This protein binds to the 23S rRNA, and is important in its secondary structure. It is located near the subunit interface in the base of the L7/L12 stalk, and near the tRNA binding site of the peptidyltransferase center.</text>
</comment>
<keyword evidence="3 5" id="KW-0689">Ribosomal protein</keyword>
<dbReference type="PIRSF" id="PIRSF002162">
    <property type="entry name" value="Ribosomal_L6"/>
    <property type="match status" value="1"/>
</dbReference>
<feature type="domain" description="Large ribosomal subunit protein uL6 alpha-beta" evidence="8">
    <location>
        <begin position="12"/>
        <end position="83"/>
    </location>
</feature>
<keyword evidence="1 5" id="KW-0699">rRNA-binding</keyword>
<keyword evidence="2 5" id="KW-0694">RNA-binding</keyword>
<evidence type="ECO:0000313" key="9">
    <source>
        <dbReference type="EMBL" id="KAB1066228.1"/>
    </source>
</evidence>
<dbReference type="OrthoDB" id="9805007at2"/>
<dbReference type="GO" id="GO:0003735">
    <property type="term" value="F:structural constituent of ribosome"/>
    <property type="evidence" value="ECO:0007669"/>
    <property type="project" value="UniProtKB-UniRule"/>
</dbReference>
<dbReference type="NCBIfam" id="TIGR03654">
    <property type="entry name" value="L6_bact"/>
    <property type="match status" value="1"/>
</dbReference>
<reference evidence="9 10" key="1">
    <citation type="submission" date="2019-09" db="EMBL/GenBank/DDBJ databases">
        <title>Genomes of Cryomorphaceae.</title>
        <authorList>
            <person name="Bowman J.P."/>
        </authorList>
    </citation>
    <scope>NUCLEOTIDE SEQUENCE [LARGE SCALE GENOMIC DNA]</scope>
    <source>
        <strain evidence="9 10">KCTC 52047</strain>
    </source>
</reference>
<dbReference type="FunFam" id="3.90.930.12:FF:000002">
    <property type="entry name" value="50S ribosomal protein L6"/>
    <property type="match status" value="1"/>
</dbReference>
<dbReference type="Pfam" id="PF00347">
    <property type="entry name" value="Ribosomal_L6"/>
    <property type="match status" value="2"/>
</dbReference>
<name>A0A6N6M807_9FLAO</name>
<dbReference type="InterPro" id="IPR019906">
    <property type="entry name" value="Ribosomal_uL6_bac-type"/>
</dbReference>
<dbReference type="InterPro" id="IPR036789">
    <property type="entry name" value="Ribosomal_uL6-like_a/b-dom_sf"/>
</dbReference>
<dbReference type="InterPro" id="IPR002358">
    <property type="entry name" value="Ribosomal_uL6_CS"/>
</dbReference>
<evidence type="ECO:0000256" key="1">
    <source>
        <dbReference type="ARBA" id="ARBA00022730"/>
    </source>
</evidence>
<dbReference type="HAMAP" id="MF_01365_B">
    <property type="entry name" value="Ribosomal_uL6_B"/>
    <property type="match status" value="1"/>
</dbReference>
<dbReference type="InterPro" id="IPR020040">
    <property type="entry name" value="Ribosomal_uL6_a/b-dom"/>
</dbReference>
<dbReference type="InterPro" id="IPR000702">
    <property type="entry name" value="Ribosomal_uL6-like"/>
</dbReference>
<evidence type="ECO:0000259" key="8">
    <source>
        <dbReference type="Pfam" id="PF00347"/>
    </source>
</evidence>
<dbReference type="GO" id="GO:0002181">
    <property type="term" value="P:cytoplasmic translation"/>
    <property type="evidence" value="ECO:0007669"/>
    <property type="project" value="TreeGrafter"/>
</dbReference>
<dbReference type="Proteomes" id="UP000435357">
    <property type="component" value="Unassembled WGS sequence"/>
</dbReference>
<feature type="domain" description="Large ribosomal subunit protein uL6 alpha-beta" evidence="8">
    <location>
        <begin position="91"/>
        <end position="168"/>
    </location>
</feature>
<evidence type="ECO:0000313" key="10">
    <source>
        <dbReference type="Proteomes" id="UP000435357"/>
    </source>
</evidence>
<dbReference type="PANTHER" id="PTHR11655">
    <property type="entry name" value="60S/50S RIBOSOMAL PROTEIN L6/L9"/>
    <property type="match status" value="1"/>
</dbReference>
<comment type="caution">
    <text evidence="9">The sequence shown here is derived from an EMBL/GenBank/DDBJ whole genome shotgun (WGS) entry which is preliminary data.</text>
</comment>
<keyword evidence="4 5" id="KW-0687">Ribonucleoprotein</keyword>
<dbReference type="EMBL" id="WACR01000001">
    <property type="protein sequence ID" value="KAB1066228.1"/>
    <property type="molecule type" value="Genomic_DNA"/>
</dbReference>
<evidence type="ECO:0000256" key="3">
    <source>
        <dbReference type="ARBA" id="ARBA00022980"/>
    </source>
</evidence>
<evidence type="ECO:0000256" key="5">
    <source>
        <dbReference type="HAMAP-Rule" id="MF_01365"/>
    </source>
</evidence>
<evidence type="ECO:0000256" key="6">
    <source>
        <dbReference type="RuleBase" id="RU003869"/>
    </source>
</evidence>
<dbReference type="PROSITE" id="PS00525">
    <property type="entry name" value="RIBOSOMAL_L6_1"/>
    <property type="match status" value="1"/>
</dbReference>
<dbReference type="GO" id="GO:0022625">
    <property type="term" value="C:cytosolic large ribosomal subunit"/>
    <property type="evidence" value="ECO:0007669"/>
    <property type="project" value="UniProtKB-UniRule"/>
</dbReference>
<evidence type="ECO:0000256" key="2">
    <source>
        <dbReference type="ARBA" id="ARBA00022884"/>
    </source>
</evidence>
<dbReference type="Gene3D" id="3.90.930.12">
    <property type="entry name" value="Ribosomal protein L6, alpha-beta domain"/>
    <property type="match status" value="2"/>
</dbReference>
<dbReference type="SUPFAM" id="SSF56053">
    <property type="entry name" value="Ribosomal protein L6"/>
    <property type="match status" value="2"/>
</dbReference>
<comment type="similarity">
    <text evidence="5 6">Belongs to the universal ribosomal protein uL6 family.</text>
</comment>
<gene>
    <name evidence="5" type="primary">rplF</name>
    <name evidence="9" type="ORF">F3059_01775</name>
</gene>
<dbReference type="PRINTS" id="PR00059">
    <property type="entry name" value="RIBOSOMALL6"/>
</dbReference>
<dbReference type="RefSeq" id="WP_151166216.1">
    <property type="nucleotide sequence ID" value="NZ_WACR01000001.1"/>
</dbReference>
<dbReference type="PANTHER" id="PTHR11655:SF14">
    <property type="entry name" value="LARGE RIBOSOMAL SUBUNIT PROTEIN UL6M"/>
    <property type="match status" value="1"/>
</dbReference>
<dbReference type="AlphaFoldDB" id="A0A6N6M807"/>